<dbReference type="PRINTS" id="PR00368">
    <property type="entry name" value="FADPNR"/>
</dbReference>
<evidence type="ECO:0000313" key="11">
    <source>
        <dbReference type="Proteomes" id="UP001279553"/>
    </source>
</evidence>
<dbReference type="RefSeq" id="WP_319615837.1">
    <property type="nucleotide sequence ID" value="NZ_JAWXYB010000018.1"/>
</dbReference>
<comment type="cofactor">
    <cofactor evidence="1">
        <name>FAD</name>
        <dbReference type="ChEBI" id="CHEBI:57692"/>
    </cofactor>
</comment>
<evidence type="ECO:0000256" key="3">
    <source>
        <dbReference type="ARBA" id="ARBA00022630"/>
    </source>
</evidence>
<dbReference type="InterPro" id="IPR023753">
    <property type="entry name" value="FAD/NAD-binding_dom"/>
</dbReference>
<keyword evidence="8" id="KW-0676">Redox-active center</keyword>
<organism evidence="10 11">
    <name type="scientific">Acidiphilium acidophilum</name>
    <name type="common">Thiobacillus acidophilus</name>
    <dbReference type="NCBI Taxonomy" id="76588"/>
    <lineage>
        <taxon>Bacteria</taxon>
        <taxon>Pseudomonadati</taxon>
        <taxon>Pseudomonadota</taxon>
        <taxon>Alphaproteobacteria</taxon>
        <taxon>Acetobacterales</taxon>
        <taxon>Acidocellaceae</taxon>
        <taxon>Acidiphilium</taxon>
    </lineage>
</organism>
<evidence type="ECO:0000256" key="4">
    <source>
        <dbReference type="ARBA" id="ARBA00022827"/>
    </source>
</evidence>
<keyword evidence="4" id="KW-0274">FAD</keyword>
<keyword evidence="6" id="KW-0560">Oxidoreductase</keyword>
<dbReference type="SUPFAM" id="SSF51905">
    <property type="entry name" value="FAD/NAD(P)-binding domain"/>
    <property type="match status" value="1"/>
</dbReference>
<dbReference type="PRINTS" id="PR00411">
    <property type="entry name" value="PNDRDTASEI"/>
</dbReference>
<keyword evidence="5" id="KW-0521">NADP</keyword>
<evidence type="ECO:0000256" key="5">
    <source>
        <dbReference type="ARBA" id="ARBA00022857"/>
    </source>
</evidence>
<dbReference type="Pfam" id="PF07992">
    <property type="entry name" value="Pyr_redox_2"/>
    <property type="match status" value="1"/>
</dbReference>
<evidence type="ECO:0000256" key="2">
    <source>
        <dbReference type="ARBA" id="ARBA00007532"/>
    </source>
</evidence>
<evidence type="ECO:0000256" key="1">
    <source>
        <dbReference type="ARBA" id="ARBA00001974"/>
    </source>
</evidence>
<reference evidence="10 11" key="1">
    <citation type="submission" date="2023-11" db="EMBL/GenBank/DDBJ databases">
        <title>MicrobeMod: A computational toolkit for identifying prokaryotic methylation and restriction-modification with nanopore sequencing.</title>
        <authorList>
            <person name="Crits-Christoph A."/>
            <person name="Kang S.C."/>
            <person name="Lee H."/>
            <person name="Ostrov N."/>
        </authorList>
    </citation>
    <scope>NUCLEOTIDE SEQUENCE [LARGE SCALE GENOMIC DNA]</scope>
    <source>
        <strain evidence="10 11">DSMZ 700</strain>
    </source>
</reference>
<feature type="domain" description="FAD/NAD(P)-binding" evidence="9">
    <location>
        <begin position="8"/>
        <end position="325"/>
    </location>
</feature>
<evidence type="ECO:0000256" key="8">
    <source>
        <dbReference type="ARBA" id="ARBA00023284"/>
    </source>
</evidence>
<evidence type="ECO:0000259" key="9">
    <source>
        <dbReference type="Pfam" id="PF07992"/>
    </source>
</evidence>
<dbReference type="Proteomes" id="UP001279553">
    <property type="component" value="Unassembled WGS sequence"/>
</dbReference>
<keyword evidence="11" id="KW-1185">Reference proteome</keyword>
<dbReference type="AlphaFoldDB" id="A0AAW9DV73"/>
<evidence type="ECO:0000256" key="7">
    <source>
        <dbReference type="ARBA" id="ARBA00023157"/>
    </source>
</evidence>
<accession>A0AAW9DV73</accession>
<dbReference type="InterPro" id="IPR012999">
    <property type="entry name" value="Pyr_OxRdtase_I_AS"/>
</dbReference>
<keyword evidence="7" id="KW-1015">Disulfide bond</keyword>
<dbReference type="PANTHER" id="PTHR43014">
    <property type="entry name" value="MERCURIC REDUCTASE"/>
    <property type="match status" value="1"/>
</dbReference>
<dbReference type="InterPro" id="IPR036188">
    <property type="entry name" value="FAD/NAD-bd_sf"/>
</dbReference>
<sequence>MTDFITIDVLILGAGGGGYPAAFFLACAGLHVVMVDPIGNLGGDCLAEGCVPSKAVREGALARVMSRKYKFFGLDGTMPAVDWQGVLAHKDLVQNARYAQHTKEIAGSTMVFHKGIGRITGEHTATIAVDGGTPLNYRFRYLIAATGSRPHILPIPGAELAITSHHLFRLGADLPMPARLAVIGGGYIGAESASMLDHLGVKTTILEATGELMPGADPDLRTYLTRCLGRRVDLICDALVTGITQGAGGLRLSYRRDGQDLTLEADAVLMATGRESVRPEGIGATGLSGSGAIMVDATMRSAIDHVYAPGDINGRSMLFHSAVRQSMVAAHNILAGGQPVDRLTHPLIT</sequence>
<gene>
    <name evidence="10" type="ORF">SIL87_19710</name>
</gene>
<evidence type="ECO:0000313" key="10">
    <source>
        <dbReference type="EMBL" id="MDX5932983.1"/>
    </source>
</evidence>
<proteinExistence type="inferred from homology"/>
<name>A0AAW9DV73_ACIAO</name>
<evidence type="ECO:0000256" key="6">
    <source>
        <dbReference type="ARBA" id="ARBA00023002"/>
    </source>
</evidence>
<keyword evidence="3" id="KW-0285">Flavoprotein</keyword>
<dbReference type="Gene3D" id="3.50.50.60">
    <property type="entry name" value="FAD/NAD(P)-binding domain"/>
    <property type="match status" value="2"/>
</dbReference>
<dbReference type="EMBL" id="JAWXYB010000018">
    <property type="protein sequence ID" value="MDX5932983.1"/>
    <property type="molecule type" value="Genomic_DNA"/>
</dbReference>
<dbReference type="GO" id="GO:0016668">
    <property type="term" value="F:oxidoreductase activity, acting on a sulfur group of donors, NAD(P) as acceptor"/>
    <property type="evidence" value="ECO:0007669"/>
    <property type="project" value="InterPro"/>
</dbReference>
<protein>
    <submittedName>
        <fullName evidence="10">FAD-dependent oxidoreductase</fullName>
    </submittedName>
</protein>
<comment type="similarity">
    <text evidence="2">Belongs to the class-I pyridine nucleotide-disulfide oxidoreductase family.</text>
</comment>
<comment type="caution">
    <text evidence="10">The sequence shown here is derived from an EMBL/GenBank/DDBJ whole genome shotgun (WGS) entry which is preliminary data.</text>
</comment>
<dbReference type="PROSITE" id="PS00076">
    <property type="entry name" value="PYRIDINE_REDOX_1"/>
    <property type="match status" value="1"/>
</dbReference>